<protein>
    <recommendedName>
        <fullName evidence="12">OPT family small oligopeptide transporter</fullName>
    </recommendedName>
</protein>
<evidence type="ECO:0000256" key="2">
    <source>
        <dbReference type="ARBA" id="ARBA00008807"/>
    </source>
</evidence>
<proteinExistence type="inferred from homology"/>
<dbReference type="Proteomes" id="UP000095023">
    <property type="component" value="Unassembled WGS sequence"/>
</dbReference>
<evidence type="ECO:0000256" key="5">
    <source>
        <dbReference type="ARBA" id="ARBA00022856"/>
    </source>
</evidence>
<feature type="transmembrane region" description="Helical" evidence="9">
    <location>
        <begin position="279"/>
        <end position="299"/>
    </location>
</feature>
<evidence type="ECO:0000256" key="4">
    <source>
        <dbReference type="ARBA" id="ARBA00022692"/>
    </source>
</evidence>
<keyword evidence="4 9" id="KW-0812">Transmembrane</keyword>
<keyword evidence="8 9" id="KW-0472">Membrane</keyword>
<comment type="similarity">
    <text evidence="2">Belongs to the oligopeptide OPT transporter family.</text>
</comment>
<dbReference type="GO" id="GO:0035673">
    <property type="term" value="F:oligopeptide transmembrane transporter activity"/>
    <property type="evidence" value="ECO:0007669"/>
    <property type="project" value="InterPro"/>
</dbReference>
<evidence type="ECO:0000313" key="10">
    <source>
        <dbReference type="EMBL" id="ODV91404.1"/>
    </source>
</evidence>
<dbReference type="NCBIfam" id="TIGR00728">
    <property type="entry name" value="OPT_sfam"/>
    <property type="match status" value="1"/>
</dbReference>
<dbReference type="Pfam" id="PF03169">
    <property type="entry name" value="OPT"/>
    <property type="match status" value="1"/>
</dbReference>
<evidence type="ECO:0000256" key="9">
    <source>
        <dbReference type="SAM" id="Phobius"/>
    </source>
</evidence>
<accession>A0A1E4TI17</accession>
<keyword evidence="11" id="KW-1185">Reference proteome</keyword>
<keyword evidence="3" id="KW-0813">Transport</keyword>
<dbReference type="InterPro" id="IPR004648">
    <property type="entry name" value="Oligpept_transpt"/>
</dbReference>
<evidence type="ECO:0000256" key="8">
    <source>
        <dbReference type="ARBA" id="ARBA00023136"/>
    </source>
</evidence>
<evidence type="ECO:0000256" key="3">
    <source>
        <dbReference type="ARBA" id="ARBA00022448"/>
    </source>
</evidence>
<organism evidence="10 11">
    <name type="scientific">Tortispora caseinolytica NRRL Y-17796</name>
    <dbReference type="NCBI Taxonomy" id="767744"/>
    <lineage>
        <taxon>Eukaryota</taxon>
        <taxon>Fungi</taxon>
        <taxon>Dikarya</taxon>
        <taxon>Ascomycota</taxon>
        <taxon>Saccharomycotina</taxon>
        <taxon>Trigonopsidomycetes</taxon>
        <taxon>Trigonopsidales</taxon>
        <taxon>Trigonopsidaceae</taxon>
        <taxon>Tortispora</taxon>
    </lineage>
</organism>
<dbReference type="GO" id="GO:0016020">
    <property type="term" value="C:membrane"/>
    <property type="evidence" value="ECO:0007669"/>
    <property type="project" value="UniProtKB-SubCell"/>
</dbReference>
<name>A0A1E4TI17_9ASCO</name>
<dbReference type="AlphaFoldDB" id="A0A1E4TI17"/>
<comment type="subcellular location">
    <subcellularLocation>
        <location evidence="1">Membrane</location>
        <topology evidence="1">Multi-pass membrane protein</topology>
    </subcellularLocation>
</comment>
<evidence type="ECO:0000256" key="7">
    <source>
        <dbReference type="ARBA" id="ARBA00022989"/>
    </source>
</evidence>
<feature type="transmembrane region" description="Helical" evidence="9">
    <location>
        <begin position="125"/>
        <end position="148"/>
    </location>
</feature>
<dbReference type="PANTHER" id="PTHR22601">
    <property type="entry name" value="ISP4 LIKE PROTEIN"/>
    <property type="match status" value="1"/>
</dbReference>
<feature type="transmembrane region" description="Helical" evidence="9">
    <location>
        <begin position="328"/>
        <end position="345"/>
    </location>
</feature>
<dbReference type="NCBIfam" id="TIGR00727">
    <property type="entry name" value="ISP4_OPT"/>
    <property type="match status" value="1"/>
</dbReference>
<feature type="transmembrane region" description="Helical" evidence="9">
    <location>
        <begin position="366"/>
        <end position="384"/>
    </location>
</feature>
<keyword evidence="5" id="KW-0571">Peptide transport</keyword>
<keyword evidence="7 9" id="KW-1133">Transmembrane helix</keyword>
<sequence length="421" mass="48217">MPISDNFIYDRYQQEYDVPRIMTADHRFNQTAYEAYSPLYLSATFMIAYGMSFASVTSTITHTVCFHTKQIVGHWRDRKGPGDDIHAKLMRAYKEVPFWIYMIIFAGSFGMCVAGIYAWKTDMPIWALILALIIAFTMALPIGIITAVTNITVGLNVITEFIIGYILPGRPICMMLFKGYGYISMAQAMSFLSNQKLGHYLKIPPRSLFAAQLIGTTWSALVETGVYNFAIHHIKDICQADQPSRFTCPTGRTFYNASVFWGVIGPAKLFSSGKLYNKLLYFFLLGALLPIASWCLIKYGGRKRFNWVQYIHWPVFFSSTNAIPPATAYNYTSWCVIGFIFQYWIKTKHFHWWSKYNYSLSSALDLGLAFAMLIQFFAISLPGYSFPEWWGTRVIETTKDYLNTAIRFTLEPGESFGLTKW</sequence>
<dbReference type="GO" id="GO:0015031">
    <property type="term" value="P:protein transport"/>
    <property type="evidence" value="ECO:0007669"/>
    <property type="project" value="UniProtKB-KW"/>
</dbReference>
<evidence type="ECO:0000313" key="11">
    <source>
        <dbReference type="Proteomes" id="UP000095023"/>
    </source>
</evidence>
<evidence type="ECO:0000256" key="1">
    <source>
        <dbReference type="ARBA" id="ARBA00004141"/>
    </source>
</evidence>
<dbReference type="EMBL" id="KV453842">
    <property type="protein sequence ID" value="ODV91404.1"/>
    <property type="molecule type" value="Genomic_DNA"/>
</dbReference>
<evidence type="ECO:0000256" key="6">
    <source>
        <dbReference type="ARBA" id="ARBA00022927"/>
    </source>
</evidence>
<feature type="transmembrane region" description="Helical" evidence="9">
    <location>
        <begin position="98"/>
        <end position="119"/>
    </location>
</feature>
<dbReference type="InterPro" id="IPR004813">
    <property type="entry name" value="OPT"/>
</dbReference>
<reference evidence="11" key="1">
    <citation type="submission" date="2016-02" db="EMBL/GenBank/DDBJ databases">
        <title>Comparative genomics of biotechnologically important yeasts.</title>
        <authorList>
            <consortium name="DOE Joint Genome Institute"/>
            <person name="Riley R."/>
            <person name="Haridas S."/>
            <person name="Wolfe K.H."/>
            <person name="Lopes M.R."/>
            <person name="Hittinger C.T."/>
            <person name="Goker M."/>
            <person name="Salamov A."/>
            <person name="Wisecaver J."/>
            <person name="Long T.M."/>
            <person name="Aerts A.L."/>
            <person name="Barry K."/>
            <person name="Choi C."/>
            <person name="Clum A."/>
            <person name="Coughlan A.Y."/>
            <person name="Deshpande S."/>
            <person name="Douglass A.P."/>
            <person name="Hanson S.J."/>
            <person name="Klenk H.-P."/>
            <person name="Labutti K."/>
            <person name="Lapidus A."/>
            <person name="Lindquist E."/>
            <person name="Lipzen A."/>
            <person name="Meier-Kolthoff J.P."/>
            <person name="Ohm R.A."/>
            <person name="Otillar R.P."/>
            <person name="Pangilinan J."/>
            <person name="Peng Y."/>
            <person name="Rokas A."/>
            <person name="Rosa C.A."/>
            <person name="Scheuner C."/>
            <person name="Sibirny A.A."/>
            <person name="Slot J.C."/>
            <person name="Stielow J.B."/>
            <person name="Sun H."/>
            <person name="Kurtzman C.P."/>
            <person name="Blackwell M."/>
            <person name="Jeffries T.W."/>
            <person name="Grigoriev I.V."/>
        </authorList>
    </citation>
    <scope>NUCLEOTIDE SEQUENCE [LARGE SCALE GENOMIC DNA]</scope>
    <source>
        <strain evidence="11">NRRL Y-17796</strain>
    </source>
</reference>
<evidence type="ECO:0008006" key="12">
    <source>
        <dbReference type="Google" id="ProtNLM"/>
    </source>
</evidence>
<gene>
    <name evidence="10" type="ORF">CANCADRAFT_32055</name>
</gene>
<keyword evidence="6" id="KW-0653">Protein transport</keyword>
<dbReference type="OrthoDB" id="9986677at2759"/>